<feature type="compositionally biased region" description="Low complexity" evidence="1">
    <location>
        <begin position="247"/>
        <end position="256"/>
    </location>
</feature>
<feature type="compositionally biased region" description="Polar residues" evidence="1">
    <location>
        <begin position="105"/>
        <end position="126"/>
    </location>
</feature>
<feature type="compositionally biased region" description="Polar residues" evidence="1">
    <location>
        <begin position="80"/>
        <end position="92"/>
    </location>
</feature>
<feature type="compositionally biased region" description="Polar residues" evidence="1">
    <location>
        <begin position="264"/>
        <end position="275"/>
    </location>
</feature>
<evidence type="ECO:0000313" key="2">
    <source>
        <dbReference type="EMBL" id="KAF9513540.1"/>
    </source>
</evidence>
<evidence type="ECO:0000256" key="1">
    <source>
        <dbReference type="SAM" id="MobiDB-lite"/>
    </source>
</evidence>
<name>A0A9P6AY66_9AGAM</name>
<feature type="compositionally biased region" description="Pro residues" evidence="1">
    <location>
        <begin position="33"/>
        <end position="63"/>
    </location>
</feature>
<sequence>MNTSTSQNASDEQGSSVDSWSVLPSGSYVPSQPTQPPIHPVAPGPPTEPEYPAPAQPLSPVYPPQSHQAHHSQHPQTASPGWSTGRQGAANRQPQQQYPPSQTQNFPSASGATSIAVPPQQQQQHRVTSRPVYGMSPPPPPGAYSSPHEMPTQGPPREALARHSPYPPASPHSYLSYPQAPYYSQHPPPPPSSQLPHHHQQQHLATGYTYHPVGAPPGEYRASQEMSIGEARTAPLGHERERDNVPSQSSSSYSSYPVPHGGQSHYSTMPTSQYYPSDPRDGHVATVSQNLTHQPHPPVQQLSYDPHAQYHIRNSAPSGTWSNGPVQAQQASFNYRAPQESSTLTYPAQSAVHVEAAGRPGSRPTFDTITRDKSSDDSCHLMSTIPYTCRRPPPSPPRSPRIAPSTPTST</sequence>
<evidence type="ECO:0000313" key="3">
    <source>
        <dbReference type="Proteomes" id="UP000886523"/>
    </source>
</evidence>
<feature type="compositionally biased region" description="Polar residues" evidence="1">
    <location>
        <begin position="1"/>
        <end position="32"/>
    </location>
</feature>
<reference evidence="2" key="1">
    <citation type="journal article" date="2020" name="Nat. Commun.">
        <title>Large-scale genome sequencing of mycorrhizal fungi provides insights into the early evolution of symbiotic traits.</title>
        <authorList>
            <person name="Miyauchi S."/>
            <person name="Kiss E."/>
            <person name="Kuo A."/>
            <person name="Drula E."/>
            <person name="Kohler A."/>
            <person name="Sanchez-Garcia M."/>
            <person name="Morin E."/>
            <person name="Andreopoulos B."/>
            <person name="Barry K.W."/>
            <person name="Bonito G."/>
            <person name="Buee M."/>
            <person name="Carver A."/>
            <person name="Chen C."/>
            <person name="Cichocki N."/>
            <person name="Clum A."/>
            <person name="Culley D."/>
            <person name="Crous P.W."/>
            <person name="Fauchery L."/>
            <person name="Girlanda M."/>
            <person name="Hayes R.D."/>
            <person name="Keri Z."/>
            <person name="LaButti K."/>
            <person name="Lipzen A."/>
            <person name="Lombard V."/>
            <person name="Magnuson J."/>
            <person name="Maillard F."/>
            <person name="Murat C."/>
            <person name="Nolan M."/>
            <person name="Ohm R.A."/>
            <person name="Pangilinan J."/>
            <person name="Pereira M.F."/>
            <person name="Perotto S."/>
            <person name="Peter M."/>
            <person name="Pfister S."/>
            <person name="Riley R."/>
            <person name="Sitrit Y."/>
            <person name="Stielow J.B."/>
            <person name="Szollosi G."/>
            <person name="Zifcakova L."/>
            <person name="Stursova M."/>
            <person name="Spatafora J.W."/>
            <person name="Tedersoo L."/>
            <person name="Vaario L.M."/>
            <person name="Yamada A."/>
            <person name="Yan M."/>
            <person name="Wang P."/>
            <person name="Xu J."/>
            <person name="Bruns T."/>
            <person name="Baldrian P."/>
            <person name="Vilgalys R."/>
            <person name="Dunand C."/>
            <person name="Henrissat B."/>
            <person name="Grigoriev I.V."/>
            <person name="Hibbett D."/>
            <person name="Nagy L.G."/>
            <person name="Martin F.M."/>
        </authorList>
    </citation>
    <scope>NUCLEOTIDE SEQUENCE</scope>
    <source>
        <strain evidence="2">UP504</strain>
    </source>
</reference>
<gene>
    <name evidence="2" type="ORF">BS47DRAFT_963386</name>
</gene>
<dbReference type="EMBL" id="MU128971">
    <property type="protein sequence ID" value="KAF9513540.1"/>
    <property type="molecule type" value="Genomic_DNA"/>
</dbReference>
<dbReference type="Proteomes" id="UP000886523">
    <property type="component" value="Unassembled WGS sequence"/>
</dbReference>
<dbReference type="AlphaFoldDB" id="A0A9P6AY66"/>
<organism evidence="2 3">
    <name type="scientific">Hydnum rufescens UP504</name>
    <dbReference type="NCBI Taxonomy" id="1448309"/>
    <lineage>
        <taxon>Eukaryota</taxon>
        <taxon>Fungi</taxon>
        <taxon>Dikarya</taxon>
        <taxon>Basidiomycota</taxon>
        <taxon>Agaricomycotina</taxon>
        <taxon>Agaricomycetes</taxon>
        <taxon>Cantharellales</taxon>
        <taxon>Hydnaceae</taxon>
        <taxon>Hydnum</taxon>
    </lineage>
</organism>
<feature type="compositionally biased region" description="Basic and acidic residues" evidence="1">
    <location>
        <begin position="369"/>
        <end position="379"/>
    </location>
</feature>
<proteinExistence type="predicted"/>
<feature type="compositionally biased region" description="Low complexity" evidence="1">
    <location>
        <begin position="93"/>
        <end position="104"/>
    </location>
</feature>
<keyword evidence="3" id="KW-1185">Reference proteome</keyword>
<accession>A0A9P6AY66</accession>
<protein>
    <submittedName>
        <fullName evidence="2">Uncharacterized protein</fullName>
    </submittedName>
</protein>
<feature type="region of interest" description="Disordered" evidence="1">
    <location>
        <begin position="354"/>
        <end position="410"/>
    </location>
</feature>
<feature type="compositionally biased region" description="Low complexity" evidence="1">
    <location>
        <begin position="400"/>
        <end position="410"/>
    </location>
</feature>
<feature type="compositionally biased region" description="Low complexity" evidence="1">
    <location>
        <begin position="171"/>
        <end position="185"/>
    </location>
</feature>
<comment type="caution">
    <text evidence="2">The sequence shown here is derived from an EMBL/GenBank/DDBJ whole genome shotgun (WGS) entry which is preliminary data.</text>
</comment>
<feature type="region of interest" description="Disordered" evidence="1">
    <location>
        <begin position="1"/>
        <end position="281"/>
    </location>
</feature>